<keyword evidence="1" id="KW-0732">Signal</keyword>
<evidence type="ECO:0000313" key="2">
    <source>
        <dbReference type="EMBL" id="KAE9014286.1"/>
    </source>
</evidence>
<dbReference type="EMBL" id="QXFT01000256">
    <property type="protein sequence ID" value="KAE9349330.1"/>
    <property type="molecule type" value="Genomic_DNA"/>
</dbReference>
<evidence type="ECO:0000313" key="5">
    <source>
        <dbReference type="Proteomes" id="UP000434957"/>
    </source>
</evidence>
<accession>A0A6A3L3T8</accession>
<reference evidence="2 4" key="1">
    <citation type="submission" date="2018-09" db="EMBL/GenBank/DDBJ databases">
        <title>Genomic investigation of the strawberry pathogen Phytophthora fragariae indicates pathogenicity is determined by transcriptional variation in three key races.</title>
        <authorList>
            <person name="Adams T.M."/>
            <person name="Armitage A.D."/>
            <person name="Sobczyk M.K."/>
            <person name="Bates H.J."/>
            <person name="Dunwell J.M."/>
            <person name="Nellist C.F."/>
            <person name="Harrison R.J."/>
        </authorList>
    </citation>
    <scope>NUCLEOTIDE SEQUENCE [LARGE SCALE GENOMIC DNA]</scope>
    <source>
        <strain evidence="2 4">SCRP249</strain>
        <strain evidence="3 5">SCRP333</strain>
    </source>
</reference>
<feature type="signal peptide" evidence="1">
    <location>
        <begin position="1"/>
        <end position="16"/>
    </location>
</feature>
<dbReference type="Proteomes" id="UP000429607">
    <property type="component" value="Unassembled WGS sequence"/>
</dbReference>
<dbReference type="EMBL" id="QXFV01001131">
    <property type="protein sequence ID" value="KAE9014286.1"/>
    <property type="molecule type" value="Genomic_DNA"/>
</dbReference>
<sequence length="51" mass="5599">MQRFLLLLAITVACNSHDDLPCSRKTIICAPPIHDFAARGLLATTGFRSLE</sequence>
<evidence type="ECO:0000313" key="4">
    <source>
        <dbReference type="Proteomes" id="UP000429607"/>
    </source>
</evidence>
<name>A0A6A3L3T8_9STRA</name>
<keyword evidence="5" id="KW-1185">Reference proteome</keyword>
<dbReference type="AlphaFoldDB" id="A0A6A3L3T8"/>
<comment type="caution">
    <text evidence="2">The sequence shown here is derived from an EMBL/GenBank/DDBJ whole genome shotgun (WGS) entry which is preliminary data.</text>
</comment>
<evidence type="ECO:0000256" key="1">
    <source>
        <dbReference type="SAM" id="SignalP"/>
    </source>
</evidence>
<feature type="chain" id="PRO_5036164891" description="RxLR effector protein" evidence="1">
    <location>
        <begin position="17"/>
        <end position="51"/>
    </location>
</feature>
<evidence type="ECO:0008006" key="6">
    <source>
        <dbReference type="Google" id="ProtNLM"/>
    </source>
</evidence>
<protein>
    <recommendedName>
        <fullName evidence="6">RxLR effector protein</fullName>
    </recommendedName>
</protein>
<evidence type="ECO:0000313" key="3">
    <source>
        <dbReference type="EMBL" id="KAE9349330.1"/>
    </source>
</evidence>
<organism evidence="2 4">
    <name type="scientific">Phytophthora rubi</name>
    <dbReference type="NCBI Taxonomy" id="129364"/>
    <lineage>
        <taxon>Eukaryota</taxon>
        <taxon>Sar</taxon>
        <taxon>Stramenopiles</taxon>
        <taxon>Oomycota</taxon>
        <taxon>Peronosporomycetes</taxon>
        <taxon>Peronosporales</taxon>
        <taxon>Peronosporaceae</taxon>
        <taxon>Phytophthora</taxon>
    </lineage>
</organism>
<proteinExistence type="predicted"/>
<gene>
    <name evidence="2" type="ORF">PR001_g15180</name>
    <name evidence="3" type="ORF">PR003_g5944</name>
</gene>
<dbReference type="Proteomes" id="UP000434957">
    <property type="component" value="Unassembled WGS sequence"/>
</dbReference>